<dbReference type="Pfam" id="PF00023">
    <property type="entry name" value="Ank"/>
    <property type="match status" value="1"/>
</dbReference>
<dbReference type="InterPro" id="IPR039503">
    <property type="entry name" value="BARD1_Znf-RING"/>
</dbReference>
<dbReference type="InterPro" id="IPR013083">
    <property type="entry name" value="Znf_RING/FYVE/PHD"/>
</dbReference>
<dbReference type="Proteomes" id="UP000694546">
    <property type="component" value="Chromosome 20"/>
</dbReference>
<dbReference type="InterPro" id="IPR002110">
    <property type="entry name" value="Ankyrin_rpt"/>
</dbReference>
<dbReference type="InterPro" id="IPR036420">
    <property type="entry name" value="BRCT_dom_sf"/>
</dbReference>
<dbReference type="PRINTS" id="PR01415">
    <property type="entry name" value="ANKYRIN"/>
</dbReference>
<dbReference type="Gene3D" id="3.40.50.10190">
    <property type="entry name" value="BRCT domain"/>
    <property type="match status" value="2"/>
</dbReference>
<dbReference type="PROSITE" id="PS50088">
    <property type="entry name" value="ANK_REPEAT"/>
    <property type="match status" value="3"/>
</dbReference>
<dbReference type="PANTHER" id="PTHR24171:SF8">
    <property type="entry name" value="BRCA1-ASSOCIATED RING DOMAIN PROTEIN 1"/>
    <property type="match status" value="1"/>
</dbReference>
<dbReference type="PANTHER" id="PTHR24171">
    <property type="entry name" value="ANKYRIN REPEAT DOMAIN-CONTAINING PROTEIN 39-RELATED"/>
    <property type="match status" value="1"/>
</dbReference>
<evidence type="ECO:0000256" key="1">
    <source>
        <dbReference type="ARBA" id="ARBA00022723"/>
    </source>
</evidence>
<dbReference type="InterPro" id="IPR001357">
    <property type="entry name" value="BRCT_dom"/>
</dbReference>
<dbReference type="Pfam" id="PF12796">
    <property type="entry name" value="Ank_2"/>
    <property type="match status" value="1"/>
</dbReference>
<dbReference type="PROSITE" id="PS00518">
    <property type="entry name" value="ZF_RING_1"/>
    <property type="match status" value="1"/>
</dbReference>
<accession>A0A8C5BLL9</accession>
<name>A0A8C5BLL9_GADMO</name>
<evidence type="ECO:0000313" key="10">
    <source>
        <dbReference type="Proteomes" id="UP000694546"/>
    </source>
</evidence>
<dbReference type="Pfam" id="PF14835">
    <property type="entry name" value="zf-RING_6"/>
    <property type="match status" value="1"/>
</dbReference>
<dbReference type="InterPro" id="IPR017907">
    <property type="entry name" value="Znf_RING_CS"/>
</dbReference>
<dbReference type="Pfam" id="PF16589">
    <property type="entry name" value="BRCT_2"/>
    <property type="match status" value="1"/>
</dbReference>
<feature type="region of interest" description="Disordered" evidence="7">
    <location>
        <begin position="317"/>
        <end position="433"/>
    </location>
</feature>
<reference evidence="9" key="1">
    <citation type="submission" date="2025-08" db="UniProtKB">
        <authorList>
            <consortium name="Ensembl"/>
        </authorList>
    </citation>
    <scope>IDENTIFICATION</scope>
</reference>
<dbReference type="SMART" id="SM00248">
    <property type="entry name" value="ANK"/>
    <property type="match status" value="3"/>
</dbReference>
<keyword evidence="1" id="KW-0479">Metal-binding</keyword>
<keyword evidence="10" id="KW-1185">Reference proteome</keyword>
<dbReference type="Ensembl" id="ENSGMOT00000077412.1">
    <property type="protein sequence ID" value="ENSGMOP00000047992.1"/>
    <property type="gene ID" value="ENSGMOG00000027836.1"/>
</dbReference>
<feature type="domain" description="BRCT" evidence="8">
    <location>
        <begin position="665"/>
        <end position="780"/>
    </location>
</feature>
<dbReference type="InterPro" id="IPR036770">
    <property type="entry name" value="Ankyrin_rpt-contain_sf"/>
</dbReference>
<dbReference type="CDD" id="cd17720">
    <property type="entry name" value="BRCT_Bard1_rpt2"/>
    <property type="match status" value="1"/>
</dbReference>
<evidence type="ECO:0000256" key="7">
    <source>
        <dbReference type="SAM" id="MobiDB-lite"/>
    </source>
</evidence>
<keyword evidence="4" id="KW-0862">Zinc</keyword>
<dbReference type="SUPFAM" id="SSF57850">
    <property type="entry name" value="RING/U-box"/>
    <property type="match status" value="1"/>
</dbReference>
<dbReference type="Gene3D" id="3.30.40.10">
    <property type="entry name" value="Zinc/RING finger domain, C3HC4 (zinc finger)"/>
    <property type="match status" value="1"/>
</dbReference>
<dbReference type="GO" id="GO:0004842">
    <property type="term" value="F:ubiquitin-protein transferase activity"/>
    <property type="evidence" value="ECO:0007669"/>
    <property type="project" value="TreeGrafter"/>
</dbReference>
<feature type="repeat" description="ANK" evidence="6">
    <location>
        <begin position="501"/>
        <end position="527"/>
    </location>
</feature>
<dbReference type="PROSITE" id="PS50172">
    <property type="entry name" value="BRCT"/>
    <property type="match status" value="2"/>
</dbReference>
<evidence type="ECO:0000256" key="6">
    <source>
        <dbReference type="PROSITE-ProRule" id="PRU00023"/>
    </source>
</evidence>
<feature type="compositionally biased region" description="Polar residues" evidence="7">
    <location>
        <begin position="153"/>
        <end position="162"/>
    </location>
</feature>
<dbReference type="OMA" id="LGQCEHV"/>
<feature type="compositionally biased region" description="Low complexity" evidence="7">
    <location>
        <begin position="171"/>
        <end position="186"/>
    </location>
</feature>
<dbReference type="PROSITE" id="PS50297">
    <property type="entry name" value="ANK_REP_REGION"/>
    <property type="match status" value="3"/>
</dbReference>
<evidence type="ECO:0000256" key="4">
    <source>
        <dbReference type="ARBA" id="ARBA00022833"/>
    </source>
</evidence>
<dbReference type="GeneTree" id="ENSGT00940000156532"/>
<evidence type="ECO:0000313" key="9">
    <source>
        <dbReference type="Ensembl" id="ENSGMOP00000047992.1"/>
    </source>
</evidence>
<evidence type="ECO:0000256" key="5">
    <source>
        <dbReference type="ARBA" id="ARBA00023043"/>
    </source>
</evidence>
<feature type="repeat" description="ANK" evidence="6">
    <location>
        <begin position="435"/>
        <end position="467"/>
    </location>
</feature>
<keyword evidence="3" id="KW-0863">Zinc-finger</keyword>
<keyword evidence="5 6" id="KW-0040">ANK repeat</keyword>
<dbReference type="SMART" id="SM00292">
    <property type="entry name" value="BRCT"/>
    <property type="match status" value="2"/>
</dbReference>
<gene>
    <name evidence="9" type="primary">BARD1</name>
</gene>
<organism evidence="9 10">
    <name type="scientific">Gadus morhua</name>
    <name type="common">Atlantic cod</name>
    <dbReference type="NCBI Taxonomy" id="8049"/>
    <lineage>
        <taxon>Eukaryota</taxon>
        <taxon>Metazoa</taxon>
        <taxon>Chordata</taxon>
        <taxon>Craniata</taxon>
        <taxon>Vertebrata</taxon>
        <taxon>Euteleostomi</taxon>
        <taxon>Actinopterygii</taxon>
        <taxon>Neopterygii</taxon>
        <taxon>Teleostei</taxon>
        <taxon>Neoteleostei</taxon>
        <taxon>Acanthomorphata</taxon>
        <taxon>Zeiogadaria</taxon>
        <taxon>Gadariae</taxon>
        <taxon>Gadiformes</taxon>
        <taxon>Gadoidei</taxon>
        <taxon>Gadidae</taxon>
        <taxon>Gadus</taxon>
    </lineage>
</organism>
<dbReference type="Gene3D" id="1.25.40.20">
    <property type="entry name" value="Ankyrin repeat-containing domain"/>
    <property type="match status" value="1"/>
</dbReference>
<dbReference type="SUPFAM" id="SSF48403">
    <property type="entry name" value="Ankyrin repeat"/>
    <property type="match status" value="1"/>
</dbReference>
<dbReference type="SUPFAM" id="SSF52113">
    <property type="entry name" value="BRCT domain"/>
    <property type="match status" value="1"/>
</dbReference>
<dbReference type="GO" id="GO:0031436">
    <property type="term" value="C:BRCA1-BARD1 complex"/>
    <property type="evidence" value="ECO:0007669"/>
    <property type="project" value="TreeGrafter"/>
</dbReference>
<dbReference type="GO" id="GO:0085020">
    <property type="term" value="P:protein K6-linked ubiquitination"/>
    <property type="evidence" value="ECO:0007669"/>
    <property type="project" value="TreeGrafter"/>
</dbReference>
<protein>
    <submittedName>
        <fullName evidence="9">BRCA1 associated RING domain 1</fullName>
    </submittedName>
</protein>
<dbReference type="AlphaFoldDB" id="A0A8C5BLL9"/>
<evidence type="ECO:0000256" key="3">
    <source>
        <dbReference type="ARBA" id="ARBA00022771"/>
    </source>
</evidence>
<sequence>MADEVSNFTGDWTQTKDAVANFRQLLLCSKCSRLVTEPVCLGVCEHMLCRSCAGPRAGDGCVVCQSPAWVKDLQINRHLSNITQLFCSLESLLSPTVTTEQAPSPLQANPGYEKILKHQQNFKIWFSPRSRKVRCRVQKPSPDDGPPSKAPSPETTPQNPDTSRVESTDLSIFDFISSQDSGSGSSCPQTRDDARKTRKRPTKSGPHRKRAVATVRLTRKQSKGKLKVQRLETINQQWEIGTEVGLSAHAGRPERNPRRSIKRVSFLSPAGSQTPGKAVPQLENPVLVSGSIEGVTQGRSEAAGIPPVLAQVPIQPSYSTLPEPTEPTRQDSVPSPQITPKRPRSEACDPPEGTPKRPRISPGPRSKRLTGGCGNPALLTTPPSLGRLMFGKSPHRSREGQGESPGSIGRRSPARTPVGSHSLQASPTVMKRNHKGETPLHLAAIKGDVEAAKELLDQGADPNLKDHAGWTPLHEACNLGHLSLVEVLLARGALLNTPGYENDSPLHDATRNGHPAVARLLLQHGASQSVNLYGKRPADYALSLEMREVFRSSPVTPQPSDRLLVGSPSNLAMVSLKRDPLGALSSAHLALTTYRKQLVICLSHVVVPDGPAPTTLSSLQGVLAGCWVLGYSWVRECLRAGEWLPELEYEAGGGPRRGRINKYNLLPPLFDGCFFFLLGSFGAPPKQELLRLLRDAGGQLLSRQPKPDSDVTQTVSEAAYHAAPGSDQALCTQYILYDPRASPHNTAATTVRHRGKVWTTPASWVVDCIAAFRLLPVPEA</sequence>
<dbReference type="GO" id="GO:0070531">
    <property type="term" value="C:BRCA1-A complex"/>
    <property type="evidence" value="ECO:0007669"/>
    <property type="project" value="TreeGrafter"/>
</dbReference>
<feature type="domain" description="BRCT" evidence="8">
    <location>
        <begin position="603"/>
        <end position="651"/>
    </location>
</feature>
<reference evidence="9" key="2">
    <citation type="submission" date="2025-09" db="UniProtKB">
        <authorList>
            <consortium name="Ensembl"/>
        </authorList>
    </citation>
    <scope>IDENTIFICATION</scope>
</reference>
<proteinExistence type="predicted"/>
<feature type="region of interest" description="Disordered" evidence="7">
    <location>
        <begin position="135"/>
        <end position="211"/>
    </location>
</feature>
<feature type="repeat" description="ANK" evidence="6">
    <location>
        <begin position="468"/>
        <end position="500"/>
    </location>
</feature>
<evidence type="ECO:0000256" key="2">
    <source>
        <dbReference type="ARBA" id="ARBA00022737"/>
    </source>
</evidence>
<dbReference type="GO" id="GO:0008270">
    <property type="term" value="F:zinc ion binding"/>
    <property type="evidence" value="ECO:0007669"/>
    <property type="project" value="UniProtKB-KW"/>
</dbReference>
<keyword evidence="2" id="KW-0677">Repeat</keyword>
<evidence type="ECO:0000259" key="8">
    <source>
        <dbReference type="PROSITE" id="PS50172"/>
    </source>
</evidence>
<feature type="compositionally biased region" description="Basic residues" evidence="7">
    <location>
        <begin position="196"/>
        <end position="211"/>
    </location>
</feature>